<dbReference type="AlphaFoldDB" id="D2VGY1"/>
<dbReference type="Gene3D" id="2.160.20.10">
    <property type="entry name" value="Single-stranded right-handed beta-helix, Pectin lyase-like"/>
    <property type="match status" value="2"/>
</dbReference>
<organism evidence="4">
    <name type="scientific">Naegleria gruberi</name>
    <name type="common">Amoeba</name>
    <dbReference type="NCBI Taxonomy" id="5762"/>
    <lineage>
        <taxon>Eukaryota</taxon>
        <taxon>Discoba</taxon>
        <taxon>Heterolobosea</taxon>
        <taxon>Tetramitia</taxon>
        <taxon>Eutetramitia</taxon>
        <taxon>Vahlkampfiidae</taxon>
        <taxon>Naegleria</taxon>
    </lineage>
</organism>
<sequence length="457" mass="49001">MCRRRIIDVESKWWCKRSSVSSDEMVIRQGTYSTSTGGSYYRQFTLKGTESQPIRVYALKNETVEIKGDAAGSQNILNFDVEYFVMDNIGFSQGSRGLRFLNSKHSVYSNLRVKNTGDVGIAMNDGNAIYQNNTLRYNEVSYTGGTGECFYLGCNNADCKFIFNLLENNYCHHTSTTSQGDGIEIKAGSYGNLVRNNVIHDGKYPGITLYSTYVSGGDAAVGIANPNIIEGNIIWTVVDNGIQVTGNAIIRNNIIYNAGASGIAIQVNQGTVENVKVLHNTVVKAGAACIRVTNSGPGIVIANNAAYCEATNSIYIAAALPADGVISRNVIQGSTNVQVANGTLNIGKFTTDFQSTSALPYNVFPVTSSNVLGKADSKYATTYDFNFNTRNGPTYDCGAYQANGATSNPGWIPKAGFKTTTAPTPNTSTKTNGAAVGSFVSTLALVFVALVVMFTLN</sequence>
<keyword evidence="1" id="KW-1133">Transmembrane helix</keyword>
<dbReference type="EMBL" id="GG738871">
    <property type="protein sequence ID" value="EFC43797.1"/>
    <property type="molecule type" value="Genomic_DNA"/>
</dbReference>
<feature type="domain" description="Right handed beta helix" evidence="2">
    <location>
        <begin position="164"/>
        <end position="305"/>
    </location>
</feature>
<dbReference type="InParanoid" id="D2VGY1"/>
<dbReference type="VEuPathDB" id="AmoebaDB:NAEGRDRAFT_49494"/>
<name>D2VGY1_NAEGR</name>
<evidence type="ECO:0000256" key="1">
    <source>
        <dbReference type="SAM" id="Phobius"/>
    </source>
</evidence>
<dbReference type="InterPro" id="IPR039448">
    <property type="entry name" value="Beta_helix"/>
</dbReference>
<dbReference type="SUPFAM" id="SSF51126">
    <property type="entry name" value="Pectin lyase-like"/>
    <property type="match status" value="1"/>
</dbReference>
<dbReference type="InterPro" id="IPR012334">
    <property type="entry name" value="Pectin_lyas_fold"/>
</dbReference>
<accession>D2VGY1</accession>
<evidence type="ECO:0000313" key="3">
    <source>
        <dbReference type="EMBL" id="EFC43797.1"/>
    </source>
</evidence>
<dbReference type="InterPro" id="IPR006626">
    <property type="entry name" value="PbH1"/>
</dbReference>
<dbReference type="OrthoDB" id="10031554at2759"/>
<reference evidence="3 4" key="1">
    <citation type="journal article" date="2010" name="Cell">
        <title>The genome of Naegleria gruberi illuminates early eukaryotic versatility.</title>
        <authorList>
            <person name="Fritz-Laylin L.K."/>
            <person name="Prochnik S.E."/>
            <person name="Ginger M.L."/>
            <person name="Dacks J.B."/>
            <person name="Carpenter M.L."/>
            <person name="Field M.C."/>
            <person name="Kuo A."/>
            <person name="Paredez A."/>
            <person name="Chapman J."/>
            <person name="Pham J."/>
            <person name="Shu S."/>
            <person name="Neupane R."/>
            <person name="Cipriano M."/>
            <person name="Mancuso J."/>
            <person name="Tu H."/>
            <person name="Salamov A."/>
            <person name="Lindquist E."/>
            <person name="Shapiro H."/>
            <person name="Lucas S."/>
            <person name="Grigoriev I.V."/>
            <person name="Cande W.Z."/>
            <person name="Fulton C."/>
            <person name="Rokhsar D.S."/>
            <person name="Dawson S.C."/>
        </authorList>
    </citation>
    <scope>NUCLEOTIDE SEQUENCE [LARGE SCALE GENOMIC DNA]</scope>
    <source>
        <strain evidence="3 4">NEG-M</strain>
    </source>
</reference>
<evidence type="ECO:0000313" key="4">
    <source>
        <dbReference type="Proteomes" id="UP000006671"/>
    </source>
</evidence>
<dbReference type="RefSeq" id="XP_002676541.1">
    <property type="nucleotide sequence ID" value="XM_002676495.1"/>
</dbReference>
<dbReference type="SMART" id="SM00710">
    <property type="entry name" value="PbH1"/>
    <property type="match status" value="9"/>
</dbReference>
<dbReference type="Pfam" id="PF13229">
    <property type="entry name" value="Beta_helix"/>
    <property type="match status" value="1"/>
</dbReference>
<dbReference type="Proteomes" id="UP000006671">
    <property type="component" value="Unassembled WGS sequence"/>
</dbReference>
<dbReference type="InterPro" id="IPR011050">
    <property type="entry name" value="Pectin_lyase_fold/virulence"/>
</dbReference>
<dbReference type="GeneID" id="8856609"/>
<feature type="transmembrane region" description="Helical" evidence="1">
    <location>
        <begin position="434"/>
        <end position="456"/>
    </location>
</feature>
<dbReference type="KEGG" id="ngr:NAEGRDRAFT_49494"/>
<protein>
    <submittedName>
        <fullName evidence="3">Predicted protein</fullName>
    </submittedName>
</protein>
<dbReference type="OMA" id="YPCILVY"/>
<keyword evidence="4" id="KW-1185">Reference proteome</keyword>
<keyword evidence="1" id="KW-0472">Membrane</keyword>
<proteinExistence type="predicted"/>
<keyword evidence="1" id="KW-0812">Transmembrane</keyword>
<evidence type="ECO:0000259" key="2">
    <source>
        <dbReference type="Pfam" id="PF13229"/>
    </source>
</evidence>
<gene>
    <name evidence="3" type="ORF">NAEGRDRAFT_49494</name>
</gene>